<dbReference type="VEuPathDB" id="FungiDB:CC77DRAFT_746733"/>
<feature type="region of interest" description="Disordered" evidence="1">
    <location>
        <begin position="113"/>
        <end position="135"/>
    </location>
</feature>
<gene>
    <name evidence="2" type="ORF">CC77DRAFT_746733</name>
</gene>
<evidence type="ECO:0000313" key="3">
    <source>
        <dbReference type="Proteomes" id="UP000077248"/>
    </source>
</evidence>
<dbReference type="Proteomes" id="UP000077248">
    <property type="component" value="Unassembled WGS sequence"/>
</dbReference>
<name>A0A177DTF3_ALTAL</name>
<dbReference type="RefSeq" id="XP_018388187.1">
    <property type="nucleotide sequence ID" value="XM_018533057.1"/>
</dbReference>
<dbReference type="AlphaFoldDB" id="A0A177DTF3"/>
<feature type="compositionally biased region" description="Basic and acidic residues" evidence="1">
    <location>
        <begin position="237"/>
        <end position="246"/>
    </location>
</feature>
<keyword evidence="3" id="KW-1185">Reference proteome</keyword>
<evidence type="ECO:0000256" key="1">
    <source>
        <dbReference type="SAM" id="MobiDB-lite"/>
    </source>
</evidence>
<proteinExistence type="predicted"/>
<accession>A0A177DTF3</accession>
<organism evidence="2 3">
    <name type="scientific">Alternaria alternata</name>
    <name type="common">Alternaria rot fungus</name>
    <name type="synonym">Torula alternata</name>
    <dbReference type="NCBI Taxonomy" id="5599"/>
    <lineage>
        <taxon>Eukaryota</taxon>
        <taxon>Fungi</taxon>
        <taxon>Dikarya</taxon>
        <taxon>Ascomycota</taxon>
        <taxon>Pezizomycotina</taxon>
        <taxon>Dothideomycetes</taxon>
        <taxon>Pleosporomycetidae</taxon>
        <taxon>Pleosporales</taxon>
        <taxon>Pleosporineae</taxon>
        <taxon>Pleosporaceae</taxon>
        <taxon>Alternaria</taxon>
        <taxon>Alternaria sect. Alternaria</taxon>
        <taxon>Alternaria alternata complex</taxon>
    </lineage>
</organism>
<reference evidence="2 3" key="1">
    <citation type="submission" date="2016-05" db="EMBL/GenBank/DDBJ databases">
        <title>Comparative analysis of secretome profiles of manganese(II)-oxidizing ascomycete fungi.</title>
        <authorList>
            <consortium name="DOE Joint Genome Institute"/>
            <person name="Zeiner C.A."/>
            <person name="Purvine S.O."/>
            <person name="Zink E.M."/>
            <person name="Wu S."/>
            <person name="Pasa-Tolic L."/>
            <person name="Chaput D.L."/>
            <person name="Haridas S."/>
            <person name="Grigoriev I.V."/>
            <person name="Santelli C.M."/>
            <person name="Hansel C.M."/>
        </authorList>
    </citation>
    <scope>NUCLEOTIDE SEQUENCE [LARGE SCALE GENOMIC DNA]</scope>
    <source>
        <strain evidence="2 3">SRC1lrK2f</strain>
    </source>
</reference>
<feature type="region of interest" description="Disordered" evidence="1">
    <location>
        <begin position="1"/>
        <end position="28"/>
    </location>
</feature>
<feature type="region of interest" description="Disordered" evidence="1">
    <location>
        <begin position="190"/>
        <end position="248"/>
    </location>
</feature>
<evidence type="ECO:0000313" key="2">
    <source>
        <dbReference type="EMBL" id="OAG22766.1"/>
    </source>
</evidence>
<feature type="compositionally biased region" description="Basic and acidic residues" evidence="1">
    <location>
        <begin position="193"/>
        <end position="216"/>
    </location>
</feature>
<dbReference type="GeneID" id="29118651"/>
<dbReference type="KEGG" id="aalt:CC77DRAFT_746733"/>
<sequence length="282" mass="33216">MQQKQRSALSPLPDITRNPSAPLHPAHHPSPPISAPEFLIIGLFALRLTKRLVVSLDYYPGQDADIIWLINFLAPYPNDYKLAKISDSRRDDYLAMYQNIVSRMKKQPKYPVRFMQMNPDPSMQQARRGREMERPRVMTDAERLDIIEFCDAAAEWGSILPIPVHEAERMVELADRRKIADVDEPYRQQSRYSLREESHGQRQSRFIDREDVRDQRQSQFAPSSLPRDMGRSLQEPRQPEREDRYRLHNAGTWRGDEYLVSEERQLAEDRRGRRRVSFSNEE</sequence>
<protein>
    <submittedName>
        <fullName evidence="2">Uncharacterized protein</fullName>
    </submittedName>
</protein>
<dbReference type="EMBL" id="KV441474">
    <property type="protein sequence ID" value="OAG22766.1"/>
    <property type="molecule type" value="Genomic_DNA"/>
</dbReference>